<dbReference type="GeneID" id="94490051"/>
<dbReference type="EMBL" id="JAMDNP010000109">
    <property type="protein sequence ID" value="MCY9764719.1"/>
    <property type="molecule type" value="Genomic_DNA"/>
</dbReference>
<reference evidence="1 2" key="1">
    <citation type="submission" date="2022-05" db="EMBL/GenBank/DDBJ databases">
        <title>Genome Sequencing of Bee-Associated Microbes.</title>
        <authorList>
            <person name="Dunlap C."/>
        </authorList>
    </citation>
    <scope>NUCLEOTIDE SEQUENCE [LARGE SCALE GENOMIC DNA]</scope>
    <source>
        <strain evidence="1 2">NRRL B-04010</strain>
    </source>
</reference>
<gene>
    <name evidence="1" type="ORF">M5X12_29945</name>
</gene>
<comment type="caution">
    <text evidence="1">The sequence shown here is derived from an EMBL/GenBank/DDBJ whole genome shotgun (WGS) entry which is preliminary data.</text>
</comment>
<evidence type="ECO:0000313" key="2">
    <source>
        <dbReference type="Proteomes" id="UP001527181"/>
    </source>
</evidence>
<dbReference type="RefSeq" id="WP_262866655.1">
    <property type="nucleotide sequence ID" value="NZ_JAMDNA010000011.1"/>
</dbReference>
<evidence type="ECO:0000313" key="1">
    <source>
        <dbReference type="EMBL" id="MCY9764719.1"/>
    </source>
</evidence>
<accession>A0ABT4H6X9</accession>
<protein>
    <submittedName>
        <fullName evidence="1">Uncharacterized protein</fullName>
    </submittedName>
</protein>
<organism evidence="1 2">
    <name type="scientific">Paenibacillus alvei</name>
    <name type="common">Bacillus alvei</name>
    <dbReference type="NCBI Taxonomy" id="44250"/>
    <lineage>
        <taxon>Bacteria</taxon>
        <taxon>Bacillati</taxon>
        <taxon>Bacillota</taxon>
        <taxon>Bacilli</taxon>
        <taxon>Bacillales</taxon>
        <taxon>Paenibacillaceae</taxon>
        <taxon>Paenibacillus</taxon>
    </lineage>
</organism>
<proteinExistence type="predicted"/>
<sequence>MIKAVKGKLLIFVMIMVSFLLMISSTVNASFIEKEFLSKEDFERGRYADTKFTAGAGIITNEADKVVNGNYSAYLYSPPTREWSEFTYTDTQQVQFEKNTTYAVTFSYKAVEAPNQENNGLYYFLARSTDNEASADTGWTTWNAKTGEKGTKTFVFTTGSKDNYYLIWGIHCGGGLSIDDIHVKKVNESFEQGTYKGTFFQAVSGSITNDPAKVVNGNYSAYLTSSKEQEWSEFAYTDTDLVKFEKNTAYEVTFSYKAIEAPDKFNTGAYYFLARSTDNDVAADAGWTAWNPRTGEKGTKTFTFTTGNKNNYYLIWGIRRGGALSIDDIYIKKKAESFEKGTFEGTFFRAGSGTITNDPDKVISGNYSAYLSSPRLATWAEFAYTEPSLIRFDKNTTYSVTFSYKAIEAPHGYYYFLARSTDNDVAADTGWTTWSGQKGETSRKTVVFTTGEKENYYLIWGIQNGGAISIDDIRIDLAPYQYDQNGRLLKQATPTKSIQYFYDSNGNVLRRRADINYY</sequence>
<dbReference type="Proteomes" id="UP001527181">
    <property type="component" value="Unassembled WGS sequence"/>
</dbReference>
<dbReference type="Gene3D" id="2.60.120.260">
    <property type="entry name" value="Galactose-binding domain-like"/>
    <property type="match status" value="3"/>
</dbReference>
<keyword evidence="2" id="KW-1185">Reference proteome</keyword>
<name>A0ABT4H6X9_PAEAL</name>